<dbReference type="PANTHER" id="PTHR43540:SF1">
    <property type="entry name" value="ISOCHORISMATASE HYDROLASE"/>
    <property type="match status" value="1"/>
</dbReference>
<dbReference type="InterPro" id="IPR000868">
    <property type="entry name" value="Isochorismatase-like_dom"/>
</dbReference>
<gene>
    <name evidence="3" type="ORF">EHN07_14945</name>
</gene>
<dbReference type="InterPro" id="IPR036380">
    <property type="entry name" value="Isochorismatase-like_sf"/>
</dbReference>
<dbReference type="Pfam" id="PF00857">
    <property type="entry name" value="Isochorismatase"/>
    <property type="match status" value="1"/>
</dbReference>
<feature type="domain" description="Isochorismatase-like" evidence="2">
    <location>
        <begin position="3"/>
        <end position="148"/>
    </location>
</feature>
<dbReference type="AlphaFoldDB" id="A0A3N5DAH6"/>
<sequence>MATALLVIDMQNFVTDRINRGVEMFPHNAIDNMRAILEIFRKNISPVIHIRHHSTEEGSLLHHSSPLAQPVKEFEEKYGEPVFVKNTSSAFSSTGLLTYLKDHQLSACVVIGAVAGFCVTSTVRAGADAGLNMTVIQDAVISFALKGDEPGAKLILDVTLALLAADFATVITTKELSEQLSRK</sequence>
<evidence type="ECO:0000256" key="1">
    <source>
        <dbReference type="ARBA" id="ARBA00022801"/>
    </source>
</evidence>
<dbReference type="InterPro" id="IPR050272">
    <property type="entry name" value="Isochorismatase-like_hydrls"/>
</dbReference>
<evidence type="ECO:0000313" key="4">
    <source>
        <dbReference type="Proteomes" id="UP000268615"/>
    </source>
</evidence>
<evidence type="ECO:0000313" key="3">
    <source>
        <dbReference type="EMBL" id="RPH24191.1"/>
    </source>
</evidence>
<dbReference type="OrthoDB" id="1157330at2"/>
<dbReference type="Proteomes" id="UP000268615">
    <property type="component" value="Unassembled WGS sequence"/>
</dbReference>
<evidence type="ECO:0000259" key="2">
    <source>
        <dbReference type="Pfam" id="PF00857"/>
    </source>
</evidence>
<keyword evidence="1" id="KW-0378">Hydrolase</keyword>
<proteinExistence type="predicted"/>
<protein>
    <submittedName>
        <fullName evidence="3">Isochorismatase family protein</fullName>
    </submittedName>
</protein>
<dbReference type="GO" id="GO:0016787">
    <property type="term" value="F:hydrolase activity"/>
    <property type="evidence" value="ECO:0007669"/>
    <property type="project" value="UniProtKB-KW"/>
</dbReference>
<comment type="caution">
    <text evidence="3">The sequence shown here is derived from an EMBL/GenBank/DDBJ whole genome shotgun (WGS) entry which is preliminary data.</text>
</comment>
<keyword evidence="4" id="KW-1185">Reference proteome</keyword>
<reference evidence="3 4" key="1">
    <citation type="submission" date="2018-11" db="EMBL/GenBank/DDBJ databases">
        <title>Draft genome sequence of Buttiauxella warmboldiae CCUG 35512.</title>
        <authorList>
            <person name="Salva-Serra F."/>
            <person name="Marathe N."/>
            <person name="Moore E."/>
            <person name="Svensson L."/>
            <person name="Engstrom-Jakobsson H."/>
        </authorList>
    </citation>
    <scope>NUCLEOTIDE SEQUENCE [LARGE SCALE GENOMIC DNA]</scope>
    <source>
        <strain evidence="3 4">CCUG 35512</strain>
    </source>
</reference>
<dbReference type="EMBL" id="RPOH01000064">
    <property type="protein sequence ID" value="RPH24191.1"/>
    <property type="molecule type" value="Genomic_DNA"/>
</dbReference>
<dbReference type="SUPFAM" id="SSF52499">
    <property type="entry name" value="Isochorismatase-like hydrolases"/>
    <property type="match status" value="1"/>
</dbReference>
<name>A0A3N5DAH6_9ENTR</name>
<accession>A0A3N5DAH6</accession>
<organism evidence="3 4">
    <name type="scientific">Buttiauxella warmboldiae</name>
    <dbReference type="NCBI Taxonomy" id="82993"/>
    <lineage>
        <taxon>Bacteria</taxon>
        <taxon>Pseudomonadati</taxon>
        <taxon>Pseudomonadota</taxon>
        <taxon>Gammaproteobacteria</taxon>
        <taxon>Enterobacterales</taxon>
        <taxon>Enterobacteriaceae</taxon>
        <taxon>Buttiauxella</taxon>
    </lineage>
</organism>
<dbReference type="Gene3D" id="3.40.50.850">
    <property type="entry name" value="Isochorismatase-like"/>
    <property type="match status" value="1"/>
</dbReference>
<dbReference type="PANTHER" id="PTHR43540">
    <property type="entry name" value="PEROXYUREIDOACRYLATE/UREIDOACRYLATE AMIDOHYDROLASE-RELATED"/>
    <property type="match status" value="1"/>
</dbReference>